<dbReference type="GO" id="GO:0051213">
    <property type="term" value="F:dioxygenase activity"/>
    <property type="evidence" value="ECO:0007669"/>
    <property type="project" value="UniProtKB-KW"/>
</dbReference>
<feature type="binding site" evidence="5">
    <location>
        <position position="357"/>
    </location>
    <ligand>
        <name>Fe cation</name>
        <dbReference type="ChEBI" id="CHEBI:24875"/>
        <note>catalytic</note>
    </ligand>
</feature>
<evidence type="ECO:0000256" key="2">
    <source>
        <dbReference type="ARBA" id="ARBA00022964"/>
    </source>
</evidence>
<feature type="region of interest" description="Disordered" evidence="6">
    <location>
        <begin position="1"/>
        <end position="27"/>
    </location>
</feature>
<feature type="compositionally biased region" description="Basic residues" evidence="6">
    <location>
        <begin position="16"/>
        <end position="26"/>
    </location>
</feature>
<dbReference type="EMBL" id="JAGFBS010000012">
    <property type="protein sequence ID" value="KAG6376530.1"/>
    <property type="molecule type" value="Genomic_DNA"/>
</dbReference>
<feature type="binding site" evidence="5">
    <location>
        <position position="300"/>
    </location>
    <ligand>
        <name>Fe cation</name>
        <dbReference type="ChEBI" id="CHEBI:24875"/>
        <note>catalytic</note>
    </ligand>
</feature>
<dbReference type="InterPro" id="IPR004574">
    <property type="entry name" value="Alkb"/>
</dbReference>
<protein>
    <recommendedName>
        <fullName evidence="7">Fe2OG dioxygenase domain-containing protein</fullName>
    </recommendedName>
</protein>
<keyword evidence="3" id="KW-0560">Oxidoreductase</keyword>
<evidence type="ECO:0000256" key="5">
    <source>
        <dbReference type="PIRSR" id="PIRSR604574-2"/>
    </source>
</evidence>
<evidence type="ECO:0000256" key="6">
    <source>
        <dbReference type="SAM" id="MobiDB-lite"/>
    </source>
</evidence>
<feature type="domain" description="Fe2OG dioxygenase" evidence="7">
    <location>
        <begin position="282"/>
        <end position="404"/>
    </location>
</feature>
<reference evidence="8" key="1">
    <citation type="submission" date="2021-03" db="EMBL/GenBank/DDBJ databases">
        <title>Evolutionary innovations through gain and loss of genes in the ectomycorrhizal Boletales.</title>
        <authorList>
            <person name="Wu G."/>
            <person name="Miyauchi S."/>
            <person name="Morin E."/>
            <person name="Yang Z.-L."/>
            <person name="Xu J."/>
            <person name="Martin F.M."/>
        </authorList>
    </citation>
    <scope>NUCLEOTIDE SEQUENCE</scope>
    <source>
        <strain evidence="8">BR01</strain>
    </source>
</reference>
<dbReference type="OrthoDB" id="6614653at2759"/>
<feature type="binding site" evidence="5">
    <location>
        <position position="302"/>
    </location>
    <ligand>
        <name>Fe cation</name>
        <dbReference type="ChEBI" id="CHEBI:24875"/>
        <note>catalytic</note>
    </ligand>
</feature>
<dbReference type="PANTHER" id="PTHR16557">
    <property type="entry name" value="ALKYLATED DNA REPAIR PROTEIN ALKB-RELATED"/>
    <property type="match status" value="1"/>
</dbReference>
<dbReference type="Gene3D" id="2.60.120.590">
    <property type="entry name" value="Alpha-ketoglutarate-dependent dioxygenase AlkB-like"/>
    <property type="match status" value="1"/>
</dbReference>
<proteinExistence type="predicted"/>
<evidence type="ECO:0000313" key="9">
    <source>
        <dbReference type="Proteomes" id="UP000683000"/>
    </source>
</evidence>
<dbReference type="GO" id="GO:0046872">
    <property type="term" value="F:metal ion binding"/>
    <property type="evidence" value="ECO:0007669"/>
    <property type="project" value="UniProtKB-KW"/>
</dbReference>
<evidence type="ECO:0000259" key="7">
    <source>
        <dbReference type="PROSITE" id="PS51471"/>
    </source>
</evidence>
<keyword evidence="1 5" id="KW-0479">Metal-binding</keyword>
<evidence type="ECO:0000313" key="8">
    <source>
        <dbReference type="EMBL" id="KAG6376530.1"/>
    </source>
</evidence>
<evidence type="ECO:0000256" key="4">
    <source>
        <dbReference type="ARBA" id="ARBA00023004"/>
    </source>
</evidence>
<dbReference type="GO" id="GO:0005737">
    <property type="term" value="C:cytoplasm"/>
    <property type="evidence" value="ECO:0007669"/>
    <property type="project" value="TreeGrafter"/>
</dbReference>
<accession>A0A8I2YR48</accession>
<evidence type="ECO:0000256" key="1">
    <source>
        <dbReference type="ARBA" id="ARBA00022723"/>
    </source>
</evidence>
<evidence type="ECO:0000256" key="3">
    <source>
        <dbReference type="ARBA" id="ARBA00023002"/>
    </source>
</evidence>
<comment type="caution">
    <text evidence="8">The sequence shown here is derived from an EMBL/GenBank/DDBJ whole genome shotgun (WGS) entry which is preliminary data.</text>
</comment>
<dbReference type="InterPro" id="IPR027450">
    <property type="entry name" value="AlkB-like"/>
</dbReference>
<dbReference type="PROSITE" id="PS51471">
    <property type="entry name" value="FE2OG_OXY"/>
    <property type="match status" value="1"/>
</dbReference>
<organism evidence="8 9">
    <name type="scientific">Boletus reticuloceps</name>
    <dbReference type="NCBI Taxonomy" id="495285"/>
    <lineage>
        <taxon>Eukaryota</taxon>
        <taxon>Fungi</taxon>
        <taxon>Dikarya</taxon>
        <taxon>Basidiomycota</taxon>
        <taxon>Agaricomycotina</taxon>
        <taxon>Agaricomycetes</taxon>
        <taxon>Agaricomycetidae</taxon>
        <taxon>Boletales</taxon>
        <taxon>Boletineae</taxon>
        <taxon>Boletaceae</taxon>
        <taxon>Boletoideae</taxon>
        <taxon>Boletus</taxon>
    </lineage>
</organism>
<name>A0A8I2YR48_9AGAM</name>
<dbReference type="AlphaFoldDB" id="A0A8I2YR48"/>
<sequence length="416" mass="46499">MVSPLRYDSNSSEYKKARRQHWKSTKNRQVDVDTSWSPFRAAEKRYKARFPPPDLSAVLDLASLLSANPPALYQPTRICGSDVFILPDVPGLVLLPAFACPQDQRHLVRWSLRDHARHPNETNLDAHYVLPAEGIWNAHLQSRTAGTEPVLIRAKASLDDGSLPRSSSSGPRQLVANDTASVDNFPTLQSVPKPPPEPSTTVSDCCVASDLVPKLRWANIGWSYHWGSKQYDFLKGKGTIDPFLRDLCKRAVGTVPWERVFDGDDLQGWGDDDCRTWKETYEPDAGIVNFYQTKDTLMAHVDRSEVCAMSPLVSISLGNAAIFLIGGLSRDTEPIPLLLRSGDVLIMSGPACRRAYHGVPRILETTLPAHFSQPPDGDDKTMDWEPYKAYIRNTRININVRQVFPKGFDPHTLDAM</sequence>
<comment type="cofactor">
    <cofactor evidence="5">
        <name>Fe(2+)</name>
        <dbReference type="ChEBI" id="CHEBI:29033"/>
    </cofactor>
    <text evidence="5">Binds 1 Fe(2+) ion per subunit.</text>
</comment>
<dbReference type="Pfam" id="PF13532">
    <property type="entry name" value="2OG-FeII_Oxy_2"/>
    <property type="match status" value="1"/>
</dbReference>
<keyword evidence="4 5" id="KW-0408">Iron</keyword>
<dbReference type="InterPro" id="IPR037151">
    <property type="entry name" value="AlkB-like_sf"/>
</dbReference>
<dbReference type="SUPFAM" id="SSF51197">
    <property type="entry name" value="Clavaminate synthase-like"/>
    <property type="match status" value="1"/>
</dbReference>
<dbReference type="PANTHER" id="PTHR16557:SF2">
    <property type="entry name" value="NUCLEIC ACID DIOXYGENASE ALKBH1"/>
    <property type="match status" value="1"/>
</dbReference>
<gene>
    <name evidence="8" type="ORF">JVT61DRAFT_2524</name>
</gene>
<keyword evidence="2" id="KW-0223">Dioxygenase</keyword>
<dbReference type="GO" id="GO:0005634">
    <property type="term" value="C:nucleus"/>
    <property type="evidence" value="ECO:0007669"/>
    <property type="project" value="TreeGrafter"/>
</dbReference>
<dbReference type="InterPro" id="IPR005123">
    <property type="entry name" value="Oxoglu/Fe-dep_dioxygenase_dom"/>
</dbReference>
<keyword evidence="9" id="KW-1185">Reference proteome</keyword>
<dbReference type="Proteomes" id="UP000683000">
    <property type="component" value="Unassembled WGS sequence"/>
</dbReference>